<reference evidence="1" key="1">
    <citation type="submission" date="2024-12" db="EMBL/GenBank/DDBJ databases">
        <authorList>
            <person name="Wu N."/>
        </authorList>
    </citation>
    <scope>NUCLEOTIDE SEQUENCE</scope>
    <source>
        <strain evidence="1">P15</strain>
    </source>
</reference>
<gene>
    <name evidence="1" type="ORF">ACI1P1_27230</name>
</gene>
<name>A0ACC7P7R0_9BACL</name>
<comment type="caution">
    <text evidence="1">The sequence shown here is derived from an EMBL/GenBank/DDBJ whole genome shotgun (WGS) entry which is preliminary data.</text>
</comment>
<keyword evidence="2" id="KW-1185">Reference proteome</keyword>
<accession>A0ACC7P7R0</accession>
<evidence type="ECO:0000313" key="2">
    <source>
        <dbReference type="Proteomes" id="UP001631969"/>
    </source>
</evidence>
<sequence length="168" mass="18897">MRVPSFERYRSLLSGTGIFIAGTIVGAAVYLGIYQVHLSILHERVGELSNQNKTLQDSMEGLNKFKQNQAYVGRIKVVAEFGPKEADKADANVLNELKRLVYEDIKLTSGKPVSAVREAPDIFTNLVDKKVYRNVFGKNYQISVRYLMVVQTEFTLYITCSEFAPPPT</sequence>
<proteinExistence type="predicted"/>
<organism evidence="1 2">
    <name type="scientific">Paenibacillus mesotrionivorans</name>
    <dbReference type="NCBI Taxonomy" id="3160968"/>
    <lineage>
        <taxon>Bacteria</taxon>
        <taxon>Bacillati</taxon>
        <taxon>Bacillota</taxon>
        <taxon>Bacilli</taxon>
        <taxon>Bacillales</taxon>
        <taxon>Paenibacillaceae</taxon>
        <taxon>Paenibacillus</taxon>
    </lineage>
</organism>
<evidence type="ECO:0000313" key="1">
    <source>
        <dbReference type="EMBL" id="MFM9331996.1"/>
    </source>
</evidence>
<protein>
    <submittedName>
        <fullName evidence="1">Uncharacterized protein</fullName>
    </submittedName>
</protein>
<dbReference type="Proteomes" id="UP001631969">
    <property type="component" value="Unassembled WGS sequence"/>
</dbReference>
<dbReference type="EMBL" id="JBJURJ010000024">
    <property type="protein sequence ID" value="MFM9331996.1"/>
    <property type="molecule type" value="Genomic_DNA"/>
</dbReference>